<dbReference type="InterPro" id="IPR011434">
    <property type="entry name" value="Ltp-like_HTH"/>
</dbReference>
<reference key="1">
    <citation type="submission" date="2010-09" db="EMBL/GenBank/DDBJ databases">
        <authorList>
            <person name="Roh H."/>
            <person name="Ko H.-J."/>
            <person name="Kim D."/>
            <person name="Choi D.G."/>
            <person name="Park S."/>
            <person name="Kim S."/>
            <person name="Kim K.H."/>
            <person name="Chang I.S."/>
            <person name="Choi I.-G."/>
        </authorList>
    </citation>
    <scope>NUCLEOTIDE SEQUENCE</scope>
    <source>
        <strain>KIST612</strain>
    </source>
</reference>
<dbReference type="GeneID" id="68365434"/>
<feature type="signal peptide" evidence="2">
    <location>
        <begin position="1"/>
        <end position="24"/>
    </location>
</feature>
<evidence type="ECO:0000256" key="2">
    <source>
        <dbReference type="SAM" id="SignalP"/>
    </source>
</evidence>
<dbReference type="KEGG" id="elm:ELI_4653"/>
<dbReference type="PROSITE" id="PS51257">
    <property type="entry name" value="PROKAR_LIPOPROTEIN"/>
    <property type="match status" value="1"/>
</dbReference>
<dbReference type="RefSeq" id="WP_013379568.1">
    <property type="nucleotide sequence ID" value="NC_014624.2"/>
</dbReference>
<evidence type="ECO:0008006" key="8">
    <source>
        <dbReference type="Google" id="ProtNLM"/>
    </source>
</evidence>
<feature type="chain" id="PRO_5007653687" description="Host cell surface-exposed lipoprotein" evidence="2">
    <location>
        <begin position="25"/>
        <end position="264"/>
    </location>
</feature>
<feature type="region of interest" description="Disordered" evidence="1">
    <location>
        <begin position="138"/>
        <end position="162"/>
    </location>
</feature>
<evidence type="ECO:0000313" key="5">
    <source>
        <dbReference type="EMBL" id="ADO36247.1"/>
    </source>
</evidence>
<gene>
    <name evidence="5" type="ordered locus">ELI_1261</name>
    <name evidence="6" type="ordered locus">ELI_4653</name>
</gene>
<dbReference type="eggNOG" id="COG3064">
    <property type="taxonomic scope" value="Bacteria"/>
</dbReference>
<name>E3GL05_9FIRM</name>
<dbReference type="Proteomes" id="UP000006873">
    <property type="component" value="Chromosome"/>
</dbReference>
<protein>
    <recommendedName>
        <fullName evidence="8">Host cell surface-exposed lipoprotein</fullName>
    </recommendedName>
</protein>
<evidence type="ECO:0000256" key="1">
    <source>
        <dbReference type="SAM" id="MobiDB-lite"/>
    </source>
</evidence>
<evidence type="ECO:0000259" key="3">
    <source>
        <dbReference type="Pfam" id="PF07553"/>
    </source>
</evidence>
<dbReference type="InterPro" id="IPR024311">
    <property type="entry name" value="Lipocalin-like"/>
</dbReference>
<dbReference type="HOGENOM" id="CLU_1052697_0_0_9"/>
<evidence type="ECO:0000313" key="6">
    <source>
        <dbReference type="EMBL" id="AEU12321.1"/>
    </source>
</evidence>
<dbReference type="Pfam" id="PF07553">
    <property type="entry name" value="Lipoprotein_Ltp"/>
    <property type="match status" value="2"/>
</dbReference>
<dbReference type="InterPro" id="IPR036388">
    <property type="entry name" value="WH-like_DNA-bd_sf"/>
</dbReference>
<evidence type="ECO:0000259" key="4">
    <source>
        <dbReference type="Pfam" id="PF13648"/>
    </source>
</evidence>
<keyword evidence="2" id="KW-0732">Signal</keyword>
<dbReference type="Gene3D" id="1.10.10.10">
    <property type="entry name" value="Winged helix-like DNA-binding domain superfamily/Winged helix DNA-binding domain"/>
    <property type="match status" value="2"/>
</dbReference>
<reference evidence="5 7" key="2">
    <citation type="journal article" date="2011" name="J. Bacteriol.">
        <title>Complete genome sequence of a carbon monoxide-utilizing acetogen, Eubacterium limosum KIST612.</title>
        <authorList>
            <person name="Roh H."/>
            <person name="Ko H.J."/>
            <person name="Kim D."/>
            <person name="Choi D.G."/>
            <person name="Park S."/>
            <person name="Kim S."/>
            <person name="Chang I.S."/>
            <person name="Choi I.G."/>
        </authorList>
    </citation>
    <scope>NUCLEOTIDE SEQUENCE [LARGE SCALE GENOMIC DNA]</scope>
    <source>
        <strain evidence="5 7">KIST612</strain>
    </source>
</reference>
<sequence length="264" mass="29390">MKRKFALFLAILFLTIAFSGCSSTSDPNDIVGVWKRDNSSYDEGYDNVMQFNEDGTFLNAHLKPGEKWTLSNPWSSGTYTYNGSELTMYYNDSYEGASCKVTNGKMDLKFYSTGSKTMFFYKTSDSIEEITGLNVSDLKHPSTTIPTPEPTPSPVQTAPAPTPGPTVAMTVGQKNALDKAKRYLRSSAFSYTKLIEQLEYEQFTAEDATFAVDNCGADWNEQAAKKAQQYMNSSSFSRDRLLSQLEYEGFTPEQAEYGATSVGY</sequence>
<keyword evidence="7" id="KW-1185">Reference proteome</keyword>
<dbReference type="KEGG" id="elm:ELI_1261"/>
<dbReference type="AlphaFoldDB" id="E3GL05"/>
<dbReference type="EMBL" id="CP002273">
    <property type="protein sequence ID" value="AEU12321.1"/>
    <property type="molecule type" value="Genomic_DNA"/>
</dbReference>
<evidence type="ECO:0000313" key="7">
    <source>
        <dbReference type="Proteomes" id="UP000006873"/>
    </source>
</evidence>
<organism evidence="5 7">
    <name type="scientific">Eubacterium callanderi</name>
    <dbReference type="NCBI Taxonomy" id="53442"/>
    <lineage>
        <taxon>Bacteria</taxon>
        <taxon>Bacillati</taxon>
        <taxon>Bacillota</taxon>
        <taxon>Clostridia</taxon>
        <taxon>Eubacteriales</taxon>
        <taxon>Eubacteriaceae</taxon>
        <taxon>Eubacterium</taxon>
    </lineage>
</organism>
<feature type="domain" description="Putative host cell surface-exposed lipoprotein Ltp-like HTH region" evidence="3">
    <location>
        <begin position="173"/>
        <end position="214"/>
    </location>
</feature>
<dbReference type="Pfam" id="PF13648">
    <property type="entry name" value="Lipocalin_4"/>
    <property type="match status" value="1"/>
</dbReference>
<accession>E3GL05</accession>
<dbReference type="EMBL" id="CP002273">
    <property type="protein sequence ID" value="ADO36247.1"/>
    <property type="molecule type" value="Genomic_DNA"/>
</dbReference>
<feature type="domain" description="Putative host cell surface-exposed lipoprotein Ltp-like HTH region" evidence="3">
    <location>
        <begin position="218"/>
        <end position="258"/>
    </location>
</feature>
<feature type="domain" description="Lipocalin-like" evidence="4">
    <location>
        <begin position="30"/>
        <end position="106"/>
    </location>
</feature>
<proteinExistence type="predicted"/>